<evidence type="ECO:0000256" key="1">
    <source>
        <dbReference type="ARBA" id="ARBA00004196"/>
    </source>
</evidence>
<dbReference type="PANTHER" id="PTHR42852:SF6">
    <property type="entry name" value="THIOL:DISULFIDE INTERCHANGE PROTEIN DSBE"/>
    <property type="match status" value="1"/>
</dbReference>
<evidence type="ECO:0000256" key="3">
    <source>
        <dbReference type="ARBA" id="ARBA00022968"/>
    </source>
</evidence>
<evidence type="ECO:0000256" key="5">
    <source>
        <dbReference type="ARBA" id="ARBA00023284"/>
    </source>
</evidence>
<dbReference type="PROSITE" id="PS00194">
    <property type="entry name" value="THIOREDOXIN_1"/>
    <property type="match status" value="1"/>
</dbReference>
<dbReference type="SUPFAM" id="SSF52833">
    <property type="entry name" value="Thioredoxin-like"/>
    <property type="match status" value="1"/>
</dbReference>
<sequence length="174" mass="19103">MNKSNRTYIRVAVLGLLLVALVFALYSSFVKDPNAVKVGSAAPNFSLQQLNGPEMALGDLKGKGVVLNFWGTWCEPCKKELPALQQQYNQFKDKGLVVIGVNIGESPVAVEPFVKQFGVNFPILLDSDSQITKLYRIGPIPTTYFISPDGDVEEIFIGQLNEAMIAEKVTKILP</sequence>
<evidence type="ECO:0000259" key="6">
    <source>
        <dbReference type="PROSITE" id="PS51352"/>
    </source>
</evidence>
<dbReference type="NCBIfam" id="NF002854">
    <property type="entry name" value="PRK03147.1"/>
    <property type="match status" value="1"/>
</dbReference>
<evidence type="ECO:0000313" key="7">
    <source>
        <dbReference type="EMBL" id="WNC17204.1"/>
    </source>
</evidence>
<protein>
    <submittedName>
        <fullName evidence="7">Thiol-disulfide oxidoreductase ResA</fullName>
    </submittedName>
</protein>
<dbReference type="InterPro" id="IPR013766">
    <property type="entry name" value="Thioredoxin_domain"/>
</dbReference>
<proteinExistence type="predicted"/>
<evidence type="ECO:0000256" key="4">
    <source>
        <dbReference type="ARBA" id="ARBA00023157"/>
    </source>
</evidence>
<dbReference type="EMBL" id="CP134050">
    <property type="protein sequence ID" value="WNC17204.1"/>
    <property type="molecule type" value="Genomic_DNA"/>
</dbReference>
<dbReference type="Gene3D" id="3.40.30.10">
    <property type="entry name" value="Glutaredoxin"/>
    <property type="match status" value="1"/>
</dbReference>
<dbReference type="Proteomes" id="UP001256827">
    <property type="component" value="Chromosome"/>
</dbReference>
<name>A0ABY9TCL5_BREBE</name>
<dbReference type="RefSeq" id="WP_310772653.1">
    <property type="nucleotide sequence ID" value="NZ_CP134050.1"/>
</dbReference>
<dbReference type="InterPro" id="IPR017937">
    <property type="entry name" value="Thioredoxin_CS"/>
</dbReference>
<dbReference type="CDD" id="cd02966">
    <property type="entry name" value="TlpA_like_family"/>
    <property type="match status" value="1"/>
</dbReference>
<accession>A0ABY9TCL5</accession>
<dbReference type="Pfam" id="PF00578">
    <property type="entry name" value="AhpC-TSA"/>
    <property type="match status" value="1"/>
</dbReference>
<evidence type="ECO:0000256" key="2">
    <source>
        <dbReference type="ARBA" id="ARBA00022748"/>
    </source>
</evidence>
<organism evidence="7 8">
    <name type="scientific">Brevibacillus brevis</name>
    <name type="common">Bacillus brevis</name>
    <dbReference type="NCBI Taxonomy" id="1393"/>
    <lineage>
        <taxon>Bacteria</taxon>
        <taxon>Bacillati</taxon>
        <taxon>Bacillota</taxon>
        <taxon>Bacilli</taxon>
        <taxon>Bacillales</taxon>
        <taxon>Paenibacillaceae</taxon>
        <taxon>Brevibacillus</taxon>
    </lineage>
</organism>
<keyword evidence="3" id="KW-0812">Transmembrane</keyword>
<comment type="subcellular location">
    <subcellularLocation>
        <location evidence="1">Cell envelope</location>
    </subcellularLocation>
</comment>
<dbReference type="PROSITE" id="PS51352">
    <property type="entry name" value="THIOREDOXIN_2"/>
    <property type="match status" value="1"/>
</dbReference>
<evidence type="ECO:0000313" key="8">
    <source>
        <dbReference type="Proteomes" id="UP001256827"/>
    </source>
</evidence>
<dbReference type="InterPro" id="IPR050553">
    <property type="entry name" value="Thioredoxin_ResA/DsbE_sf"/>
</dbReference>
<keyword evidence="3" id="KW-0735">Signal-anchor</keyword>
<feature type="domain" description="Thioredoxin" evidence="6">
    <location>
        <begin position="36"/>
        <end position="174"/>
    </location>
</feature>
<keyword evidence="2" id="KW-0201">Cytochrome c-type biogenesis</keyword>
<dbReference type="PANTHER" id="PTHR42852">
    <property type="entry name" value="THIOL:DISULFIDE INTERCHANGE PROTEIN DSBE"/>
    <property type="match status" value="1"/>
</dbReference>
<keyword evidence="4" id="KW-1015">Disulfide bond</keyword>
<dbReference type="InterPro" id="IPR036249">
    <property type="entry name" value="Thioredoxin-like_sf"/>
</dbReference>
<gene>
    <name evidence="7" type="primary">resA</name>
    <name evidence="7" type="ORF">RGB73_13120</name>
</gene>
<reference evidence="7 8" key="1">
    <citation type="submission" date="2023-09" db="EMBL/GenBank/DDBJ databases">
        <title>Complete Genome and Methylome dissection of Bacillus brevis NEB573 original source of BbsI restriction endonuclease.</title>
        <authorList>
            <person name="Fomenkov A."/>
            <person name="Roberts R.D."/>
        </authorList>
    </citation>
    <scope>NUCLEOTIDE SEQUENCE [LARGE SCALE GENOMIC DNA]</scope>
    <source>
        <strain evidence="7 8">NEB573</strain>
    </source>
</reference>
<keyword evidence="5" id="KW-0676">Redox-active center</keyword>
<dbReference type="InterPro" id="IPR000866">
    <property type="entry name" value="AhpC/TSA"/>
</dbReference>
<keyword evidence="8" id="KW-1185">Reference proteome</keyword>